<keyword evidence="7" id="KW-0630">Potassium</keyword>
<evidence type="ECO:0000256" key="3">
    <source>
        <dbReference type="ARBA" id="ARBA00022538"/>
    </source>
</evidence>
<feature type="domain" description="Ion transport" evidence="13">
    <location>
        <begin position="23"/>
        <end position="239"/>
    </location>
</feature>
<dbReference type="GO" id="GO:0005249">
    <property type="term" value="F:voltage-gated potassium channel activity"/>
    <property type="evidence" value="ECO:0007669"/>
    <property type="project" value="InterPro"/>
</dbReference>
<evidence type="ECO:0000256" key="11">
    <source>
        <dbReference type="ARBA" id="ARBA00023303"/>
    </source>
</evidence>
<evidence type="ECO:0000313" key="14">
    <source>
        <dbReference type="EMBL" id="BCD97511.1"/>
    </source>
</evidence>
<dbReference type="InterPro" id="IPR028325">
    <property type="entry name" value="VG_K_chnl"/>
</dbReference>
<evidence type="ECO:0000256" key="9">
    <source>
        <dbReference type="ARBA" id="ARBA00023065"/>
    </source>
</evidence>
<dbReference type="GO" id="GO:0008076">
    <property type="term" value="C:voltage-gated potassium channel complex"/>
    <property type="evidence" value="ECO:0007669"/>
    <property type="project" value="InterPro"/>
</dbReference>
<dbReference type="RefSeq" id="WP_236986978.1">
    <property type="nucleotide sequence ID" value="NZ_AP023086.1"/>
</dbReference>
<keyword evidence="3" id="KW-0633">Potassium transport</keyword>
<evidence type="ECO:0000256" key="4">
    <source>
        <dbReference type="ARBA" id="ARBA00022692"/>
    </source>
</evidence>
<keyword evidence="11 14" id="KW-0407">Ion channel</keyword>
<keyword evidence="5" id="KW-0631">Potassium channel</keyword>
<evidence type="ECO:0000256" key="1">
    <source>
        <dbReference type="ARBA" id="ARBA00004141"/>
    </source>
</evidence>
<feature type="transmembrane region" description="Helical" evidence="12">
    <location>
        <begin position="208"/>
        <end position="230"/>
    </location>
</feature>
<dbReference type="GO" id="GO:0001508">
    <property type="term" value="P:action potential"/>
    <property type="evidence" value="ECO:0007669"/>
    <property type="project" value="TreeGrafter"/>
</dbReference>
<sequence>MMSPLRERLYNIIFGTESPAGKRFDLILIYAIVLSVVALMMDSVVSVNERWGLAFRYFEWFFTLLFTIEYGVRIYCSPSRWLYIRSFYGIIDLLSIIPAYISLFVPGTNYLLMLRLFRVLRVFRVLKLMRYINEGNFLLRSMLQARHKILVFFMVVLVFATIFGSIMYIVEGPENGFTSIPRSVYWTIVTITTVGYGDITPQTTLGQIVASAAMLTGYSIIVVPTGILTAEFSQEIQRERNLVSCPNCGKHGHDKRASFCNRCGGAVNNPHH</sequence>
<feature type="transmembrane region" description="Helical" evidence="12">
    <location>
        <begin position="26"/>
        <end position="45"/>
    </location>
</feature>
<keyword evidence="8 12" id="KW-1133">Transmembrane helix</keyword>
<gene>
    <name evidence="14" type="ORF">MARGE09_P1712</name>
</gene>
<dbReference type="PRINTS" id="PR00169">
    <property type="entry name" value="KCHANNEL"/>
</dbReference>
<feature type="transmembrane region" description="Helical" evidence="12">
    <location>
        <begin position="149"/>
        <end position="170"/>
    </location>
</feature>
<dbReference type="PANTHER" id="PTHR11537">
    <property type="entry name" value="VOLTAGE-GATED POTASSIUM CHANNEL"/>
    <property type="match status" value="1"/>
</dbReference>
<dbReference type="Gene3D" id="1.20.120.350">
    <property type="entry name" value="Voltage-gated potassium channels. Chain C"/>
    <property type="match status" value="1"/>
</dbReference>
<dbReference type="SUPFAM" id="SSF81324">
    <property type="entry name" value="Voltage-gated potassium channels"/>
    <property type="match status" value="1"/>
</dbReference>
<organism evidence="14 15">
    <name type="scientific">Marinagarivorans cellulosilyticus</name>
    <dbReference type="NCBI Taxonomy" id="2721545"/>
    <lineage>
        <taxon>Bacteria</taxon>
        <taxon>Pseudomonadati</taxon>
        <taxon>Pseudomonadota</taxon>
        <taxon>Gammaproteobacteria</taxon>
        <taxon>Cellvibrionales</taxon>
        <taxon>Cellvibrionaceae</taxon>
        <taxon>Marinagarivorans</taxon>
    </lineage>
</organism>
<feature type="transmembrane region" description="Helical" evidence="12">
    <location>
        <begin position="57"/>
        <end position="75"/>
    </location>
</feature>
<evidence type="ECO:0000256" key="12">
    <source>
        <dbReference type="SAM" id="Phobius"/>
    </source>
</evidence>
<keyword evidence="2" id="KW-0813">Transport</keyword>
<name>A0AAN1WH54_9GAMM</name>
<dbReference type="InterPro" id="IPR027359">
    <property type="entry name" value="Volt_channel_dom_sf"/>
</dbReference>
<evidence type="ECO:0000256" key="8">
    <source>
        <dbReference type="ARBA" id="ARBA00022989"/>
    </source>
</evidence>
<keyword evidence="9" id="KW-0406">Ion transport</keyword>
<evidence type="ECO:0000256" key="6">
    <source>
        <dbReference type="ARBA" id="ARBA00022882"/>
    </source>
</evidence>
<dbReference type="KEGG" id="marq:MARGE09_P1712"/>
<evidence type="ECO:0000256" key="2">
    <source>
        <dbReference type="ARBA" id="ARBA00022448"/>
    </source>
</evidence>
<accession>A0AAN1WH54</accession>
<evidence type="ECO:0000259" key="13">
    <source>
        <dbReference type="Pfam" id="PF00520"/>
    </source>
</evidence>
<proteinExistence type="predicted"/>
<dbReference type="Pfam" id="PF00520">
    <property type="entry name" value="Ion_trans"/>
    <property type="match status" value="1"/>
</dbReference>
<comment type="subcellular location">
    <subcellularLocation>
        <location evidence="1">Membrane</location>
        <topology evidence="1">Multi-pass membrane protein</topology>
    </subcellularLocation>
</comment>
<evidence type="ECO:0000256" key="5">
    <source>
        <dbReference type="ARBA" id="ARBA00022826"/>
    </source>
</evidence>
<dbReference type="Gene3D" id="1.10.287.70">
    <property type="match status" value="1"/>
</dbReference>
<keyword evidence="6" id="KW-0851">Voltage-gated channel</keyword>
<reference evidence="14 15" key="1">
    <citation type="journal article" date="2022" name="IScience">
        <title>An ultrasensitive nanofiber-based assay for enzymatic hydrolysis and deep-sea microbial degradation of cellulose.</title>
        <authorList>
            <person name="Tsudome M."/>
            <person name="Tachioka M."/>
            <person name="Miyazaki M."/>
            <person name="Uchimura K."/>
            <person name="Tsuda M."/>
            <person name="Takaki Y."/>
            <person name="Deguchi S."/>
        </authorList>
    </citation>
    <scope>NUCLEOTIDE SEQUENCE [LARGE SCALE GENOMIC DNA]</scope>
    <source>
        <strain evidence="14 15">GE09</strain>
    </source>
</reference>
<dbReference type="PANTHER" id="PTHR11537:SF254">
    <property type="entry name" value="POTASSIUM VOLTAGE-GATED CHANNEL PROTEIN SHAB"/>
    <property type="match status" value="1"/>
</dbReference>
<keyword evidence="15" id="KW-1185">Reference proteome</keyword>
<evidence type="ECO:0000313" key="15">
    <source>
        <dbReference type="Proteomes" id="UP001320119"/>
    </source>
</evidence>
<dbReference type="EMBL" id="AP023086">
    <property type="protein sequence ID" value="BCD97511.1"/>
    <property type="molecule type" value="Genomic_DNA"/>
</dbReference>
<feature type="transmembrane region" description="Helical" evidence="12">
    <location>
        <begin position="87"/>
        <end position="105"/>
    </location>
</feature>
<dbReference type="InterPro" id="IPR005821">
    <property type="entry name" value="Ion_trans_dom"/>
</dbReference>
<dbReference type="Proteomes" id="UP001320119">
    <property type="component" value="Chromosome"/>
</dbReference>
<evidence type="ECO:0000256" key="7">
    <source>
        <dbReference type="ARBA" id="ARBA00022958"/>
    </source>
</evidence>
<protein>
    <submittedName>
        <fullName evidence="14">Voltage-gated potassium channel</fullName>
    </submittedName>
</protein>
<dbReference type="AlphaFoldDB" id="A0AAN1WH54"/>
<evidence type="ECO:0000256" key="10">
    <source>
        <dbReference type="ARBA" id="ARBA00023136"/>
    </source>
</evidence>
<keyword evidence="4 12" id="KW-0812">Transmembrane</keyword>
<keyword evidence="10 12" id="KW-0472">Membrane</keyword>